<proteinExistence type="inferred from homology"/>
<dbReference type="Pfam" id="PF02776">
    <property type="entry name" value="TPP_enzyme_N"/>
    <property type="match status" value="1"/>
</dbReference>
<feature type="compositionally biased region" description="Polar residues" evidence="4">
    <location>
        <begin position="1"/>
        <end position="18"/>
    </location>
</feature>
<dbReference type="SUPFAM" id="SSF52518">
    <property type="entry name" value="Thiamin diphosphate-binding fold (THDP-binding)"/>
    <property type="match status" value="2"/>
</dbReference>
<dbReference type="Pfam" id="PF00205">
    <property type="entry name" value="TPP_enzyme_M"/>
    <property type="match status" value="1"/>
</dbReference>
<evidence type="ECO:0000256" key="4">
    <source>
        <dbReference type="SAM" id="MobiDB-lite"/>
    </source>
</evidence>
<organism evidence="8 9">
    <name type="scientific">Natrarchaeobius chitinivorans</name>
    <dbReference type="NCBI Taxonomy" id="1679083"/>
    <lineage>
        <taxon>Archaea</taxon>
        <taxon>Methanobacteriati</taxon>
        <taxon>Methanobacteriota</taxon>
        <taxon>Stenosarchaea group</taxon>
        <taxon>Halobacteria</taxon>
        <taxon>Halobacteriales</taxon>
        <taxon>Natrialbaceae</taxon>
        <taxon>Natrarchaeobius</taxon>
    </lineage>
</organism>
<comment type="similarity">
    <text evidence="1 3">Belongs to the TPP enzyme family.</text>
</comment>
<evidence type="ECO:0000259" key="6">
    <source>
        <dbReference type="Pfam" id="PF02775"/>
    </source>
</evidence>
<dbReference type="InterPro" id="IPR029061">
    <property type="entry name" value="THDP-binding"/>
</dbReference>
<dbReference type="Proteomes" id="UP000282323">
    <property type="component" value="Unassembled WGS sequence"/>
</dbReference>
<dbReference type="NCBIfam" id="NF005712">
    <property type="entry name" value="PRK07524.1"/>
    <property type="match status" value="1"/>
</dbReference>
<feature type="domain" description="Thiamine pyrophosphate enzyme central" evidence="5">
    <location>
        <begin position="281"/>
        <end position="408"/>
    </location>
</feature>
<dbReference type="AlphaFoldDB" id="A0A3N6M1B0"/>
<evidence type="ECO:0000313" key="8">
    <source>
        <dbReference type="EMBL" id="RQG95457.1"/>
    </source>
</evidence>
<keyword evidence="2 3" id="KW-0786">Thiamine pyrophosphate</keyword>
<reference evidence="8 9" key="1">
    <citation type="submission" date="2018-10" db="EMBL/GenBank/DDBJ databases">
        <title>Natrarchaeobius chitinivorans gen. nov., sp. nov., and Natrarchaeobius haloalkaliphilus sp. nov., alkaliphilic, chitin-utilizing haloarchaea from hypersaline alkaline lakes.</title>
        <authorList>
            <person name="Sorokin D.Y."/>
            <person name="Elcheninov A.G."/>
            <person name="Kostrikina N.A."/>
            <person name="Bale N.J."/>
            <person name="Sinninghe Damste J.S."/>
            <person name="Khijniak T.V."/>
            <person name="Kublanov I.V."/>
            <person name="Toshchakov S.V."/>
        </authorList>
    </citation>
    <scope>NUCLEOTIDE SEQUENCE [LARGE SCALE GENOMIC DNA]</scope>
    <source>
        <strain evidence="8 9">AArcht4T</strain>
    </source>
</reference>
<dbReference type="InterPro" id="IPR011766">
    <property type="entry name" value="TPP_enzyme_TPP-bd"/>
</dbReference>
<feature type="compositionally biased region" description="Basic and acidic residues" evidence="4">
    <location>
        <begin position="38"/>
        <end position="75"/>
    </location>
</feature>
<accession>A0A3N6M1B0</accession>
<feature type="domain" description="Thiamine pyrophosphate enzyme N-terminal TPP-binding" evidence="7">
    <location>
        <begin position="93"/>
        <end position="210"/>
    </location>
</feature>
<name>A0A3N6M1B0_NATCH</name>
<dbReference type="GO" id="GO:0005948">
    <property type="term" value="C:acetolactate synthase complex"/>
    <property type="evidence" value="ECO:0007669"/>
    <property type="project" value="TreeGrafter"/>
</dbReference>
<protein>
    <submittedName>
        <fullName evidence="8">5-guanidino-2-oxopentanoate decarboxylase</fullName>
        <ecNumber evidence="8">4.1.1.75</ecNumber>
    </submittedName>
</protein>
<dbReference type="InterPro" id="IPR045229">
    <property type="entry name" value="TPP_enz"/>
</dbReference>
<gene>
    <name evidence="8" type="ORF">EA473_08320</name>
</gene>
<dbReference type="CDD" id="cd00568">
    <property type="entry name" value="TPP_enzymes"/>
    <property type="match status" value="1"/>
</dbReference>
<feature type="compositionally biased region" description="Basic and acidic residues" evidence="4">
    <location>
        <begin position="19"/>
        <end position="29"/>
    </location>
</feature>
<dbReference type="Gene3D" id="3.40.50.970">
    <property type="match status" value="2"/>
</dbReference>
<feature type="region of interest" description="Disordered" evidence="4">
    <location>
        <begin position="1"/>
        <end position="75"/>
    </location>
</feature>
<dbReference type="Gene3D" id="3.40.50.1220">
    <property type="entry name" value="TPP-binding domain"/>
    <property type="match status" value="1"/>
</dbReference>
<dbReference type="GO" id="GO:0009097">
    <property type="term" value="P:isoleucine biosynthetic process"/>
    <property type="evidence" value="ECO:0007669"/>
    <property type="project" value="TreeGrafter"/>
</dbReference>
<keyword evidence="9" id="KW-1185">Reference proteome</keyword>
<evidence type="ECO:0000256" key="1">
    <source>
        <dbReference type="ARBA" id="ARBA00007812"/>
    </source>
</evidence>
<dbReference type="PANTHER" id="PTHR18968">
    <property type="entry name" value="THIAMINE PYROPHOSPHATE ENZYMES"/>
    <property type="match status" value="1"/>
</dbReference>
<keyword evidence="8" id="KW-0456">Lyase</keyword>
<dbReference type="EC" id="4.1.1.75" evidence="8"/>
<dbReference type="GO" id="GO:0009099">
    <property type="term" value="P:L-valine biosynthetic process"/>
    <property type="evidence" value="ECO:0007669"/>
    <property type="project" value="TreeGrafter"/>
</dbReference>
<dbReference type="GO" id="GO:0030976">
    <property type="term" value="F:thiamine pyrophosphate binding"/>
    <property type="evidence" value="ECO:0007669"/>
    <property type="project" value="InterPro"/>
</dbReference>
<dbReference type="FunFam" id="3.40.50.970:FF:000007">
    <property type="entry name" value="Acetolactate synthase"/>
    <property type="match status" value="1"/>
</dbReference>
<evidence type="ECO:0000256" key="2">
    <source>
        <dbReference type="ARBA" id="ARBA00023052"/>
    </source>
</evidence>
<dbReference type="GO" id="GO:0000287">
    <property type="term" value="F:magnesium ion binding"/>
    <property type="evidence" value="ECO:0007669"/>
    <property type="project" value="InterPro"/>
</dbReference>
<dbReference type="GO" id="GO:0050660">
    <property type="term" value="F:flavin adenine dinucleotide binding"/>
    <property type="evidence" value="ECO:0007669"/>
    <property type="project" value="TreeGrafter"/>
</dbReference>
<evidence type="ECO:0000259" key="7">
    <source>
        <dbReference type="Pfam" id="PF02776"/>
    </source>
</evidence>
<dbReference type="SUPFAM" id="SSF52467">
    <property type="entry name" value="DHS-like NAD/FAD-binding domain"/>
    <property type="match status" value="1"/>
</dbReference>
<sequence>MGTWNSISVNHSSRSTSHPLREIGTRDRMTLPGSVKTDSSRRSLVDTPDLNDRSRNWAEENIRTRARRSSTESHPVKRFIQRSNNRGCMSRTTGGKAVIEQLEREDVDTIFGIPGVHTLEMYDALVDSEIRPVTTRHEQGAGFMADGYARATGNVGVALLITGPGLTNAATPIAQAYSDSSPMLIISSQNKANEIGHARGKLHELKDQKGMMDNIVAYSERVERVNDIPDAISSAFQHLDAHRPRPVHLEIPIDILSRKKAVEPVDRESHVPERPDEVRLRETVDRMEKADKPLLIAGGGTTSAATAVRRFVERTEIPVITTIAGKGVVPKDSPYNIGYRFRQQEVSQFIATRDLVLAVGTELSPMDTKEVEFPENLVHIDIDYRNFGKNYPTAVKLTADASVALEELLALVEERNVTFGTHNRERVADINAHLAQNEPDGSGDQTKLRIINTLRSALDDDAIVANDMTKVCYKAAREFPTNHPGTFIFPRGYGTLGFSPPTSFGAAIGCDDRQVVSIVGDGGFMFTVPELSTAVEYDLNVPIVLINDGGYGVIEDTQVRDYGRSVGTDVENPDFIQLAKSTGSATQRVDVDHVESELPAAISDAFDRDRPTVIEIPVNF</sequence>
<dbReference type="EMBL" id="REGA01000005">
    <property type="protein sequence ID" value="RQG95457.1"/>
    <property type="molecule type" value="Genomic_DNA"/>
</dbReference>
<dbReference type="Pfam" id="PF02775">
    <property type="entry name" value="TPP_enzyme_C"/>
    <property type="match status" value="1"/>
</dbReference>
<dbReference type="GO" id="GO:0047435">
    <property type="term" value="F:5-guanidino-2-oxopentanoate decarboxylase activity"/>
    <property type="evidence" value="ECO:0007669"/>
    <property type="project" value="UniProtKB-EC"/>
</dbReference>
<dbReference type="PANTHER" id="PTHR18968:SF13">
    <property type="entry name" value="ACETOLACTATE SYNTHASE CATALYTIC SUBUNIT, MITOCHONDRIAL"/>
    <property type="match status" value="1"/>
</dbReference>
<dbReference type="GO" id="GO:0044272">
    <property type="term" value="P:sulfur compound biosynthetic process"/>
    <property type="evidence" value="ECO:0007669"/>
    <property type="project" value="UniProtKB-ARBA"/>
</dbReference>
<evidence type="ECO:0000313" key="9">
    <source>
        <dbReference type="Proteomes" id="UP000282323"/>
    </source>
</evidence>
<evidence type="ECO:0000259" key="5">
    <source>
        <dbReference type="Pfam" id="PF00205"/>
    </source>
</evidence>
<dbReference type="GO" id="GO:0003984">
    <property type="term" value="F:acetolactate synthase activity"/>
    <property type="evidence" value="ECO:0007669"/>
    <property type="project" value="TreeGrafter"/>
</dbReference>
<dbReference type="InterPro" id="IPR029035">
    <property type="entry name" value="DHS-like_NAD/FAD-binding_dom"/>
</dbReference>
<dbReference type="CDD" id="cd07035">
    <property type="entry name" value="TPP_PYR_POX_like"/>
    <property type="match status" value="1"/>
</dbReference>
<feature type="domain" description="Thiamine pyrophosphate enzyme TPP-binding" evidence="6">
    <location>
        <begin position="472"/>
        <end position="616"/>
    </location>
</feature>
<comment type="caution">
    <text evidence="8">The sequence shown here is derived from an EMBL/GenBank/DDBJ whole genome shotgun (WGS) entry which is preliminary data.</text>
</comment>
<dbReference type="InterPro" id="IPR012001">
    <property type="entry name" value="Thiamin_PyroP_enz_TPP-bd_dom"/>
</dbReference>
<dbReference type="InterPro" id="IPR012000">
    <property type="entry name" value="Thiamin_PyroP_enz_cen_dom"/>
</dbReference>
<evidence type="ECO:0000256" key="3">
    <source>
        <dbReference type="RuleBase" id="RU362132"/>
    </source>
</evidence>